<protein>
    <submittedName>
        <fullName evidence="1">Uncharacterized protein</fullName>
    </submittedName>
</protein>
<accession>A0A931BNY8</accession>
<keyword evidence="2" id="KW-1185">Reference proteome</keyword>
<name>A0A931BNY8_9HYPH</name>
<dbReference type="AlphaFoldDB" id="A0A931BNY8"/>
<evidence type="ECO:0000313" key="1">
    <source>
        <dbReference type="EMBL" id="MBF9234702.1"/>
    </source>
</evidence>
<reference evidence="1" key="1">
    <citation type="submission" date="2020-11" db="EMBL/GenBank/DDBJ databases">
        <authorList>
            <person name="Kim M.K."/>
        </authorList>
    </citation>
    <scope>NUCLEOTIDE SEQUENCE</scope>
    <source>
        <strain evidence="1">BT350</strain>
    </source>
</reference>
<sequence length="114" mass="12801">MTLVVDEMRDAIIELAGNRRGDETRDRWLERAARAAGISFRTAKAFFNREAKNPGIEAVEKVRVALRQNTPADLGQIRDKLQYLQAEQNRIAEQVQALARALERAASRSQAAPL</sequence>
<comment type="caution">
    <text evidence="1">The sequence shown here is derived from an EMBL/GenBank/DDBJ whole genome shotgun (WGS) entry which is preliminary data.</text>
</comment>
<dbReference type="Proteomes" id="UP000599312">
    <property type="component" value="Unassembled WGS sequence"/>
</dbReference>
<gene>
    <name evidence="1" type="ORF">I2H38_15105</name>
</gene>
<evidence type="ECO:0000313" key="2">
    <source>
        <dbReference type="Proteomes" id="UP000599312"/>
    </source>
</evidence>
<proteinExistence type="predicted"/>
<dbReference type="EMBL" id="JADQDO010000007">
    <property type="protein sequence ID" value="MBF9234702.1"/>
    <property type="molecule type" value="Genomic_DNA"/>
</dbReference>
<dbReference type="RefSeq" id="WP_196272683.1">
    <property type="nucleotide sequence ID" value="NZ_JADQDO010000007.1"/>
</dbReference>
<organism evidence="1 2">
    <name type="scientific">Microvirga alba</name>
    <dbReference type="NCBI Taxonomy" id="2791025"/>
    <lineage>
        <taxon>Bacteria</taxon>
        <taxon>Pseudomonadati</taxon>
        <taxon>Pseudomonadota</taxon>
        <taxon>Alphaproteobacteria</taxon>
        <taxon>Hyphomicrobiales</taxon>
        <taxon>Methylobacteriaceae</taxon>
        <taxon>Microvirga</taxon>
    </lineage>
</organism>